<accession>A0ABV8V4Z5</accession>
<dbReference type="CDD" id="cd03443">
    <property type="entry name" value="PaaI_thioesterase"/>
    <property type="match status" value="1"/>
</dbReference>
<feature type="domain" description="Thioesterase" evidence="3">
    <location>
        <begin position="53"/>
        <end position="131"/>
    </location>
</feature>
<evidence type="ECO:0000313" key="5">
    <source>
        <dbReference type="Proteomes" id="UP001595840"/>
    </source>
</evidence>
<sequence>MNEPIWKSVATPAQLNELNRNTAAEFLGIEVTEVGTDFIRGTMPVNERTVQPMGLVHGGVNVVLAETLGSMAANMAVDTQKYFCVGQEVNANHLRGVRGGLVTATARMRYLGRTSQVWEIELCDERGRLSCISRLTMAVVAHAKS</sequence>
<name>A0ABV8V4Z5_9GAMM</name>
<dbReference type="NCBIfam" id="TIGR00369">
    <property type="entry name" value="unchar_dom_1"/>
    <property type="match status" value="1"/>
</dbReference>
<evidence type="ECO:0000259" key="3">
    <source>
        <dbReference type="Pfam" id="PF03061"/>
    </source>
</evidence>
<organism evidence="4 5">
    <name type="scientific">Simiduia curdlanivorans</name>
    <dbReference type="NCBI Taxonomy" id="1492769"/>
    <lineage>
        <taxon>Bacteria</taxon>
        <taxon>Pseudomonadati</taxon>
        <taxon>Pseudomonadota</taxon>
        <taxon>Gammaproteobacteria</taxon>
        <taxon>Cellvibrionales</taxon>
        <taxon>Cellvibrionaceae</taxon>
        <taxon>Simiduia</taxon>
    </lineage>
</organism>
<dbReference type="PANTHER" id="PTHR43240">
    <property type="entry name" value="1,4-DIHYDROXY-2-NAPHTHOYL-COA THIOESTERASE 1"/>
    <property type="match status" value="1"/>
</dbReference>
<dbReference type="EMBL" id="JBHSCX010000006">
    <property type="protein sequence ID" value="MFC4362516.1"/>
    <property type="molecule type" value="Genomic_DNA"/>
</dbReference>
<dbReference type="InterPro" id="IPR029069">
    <property type="entry name" value="HotDog_dom_sf"/>
</dbReference>
<dbReference type="RefSeq" id="WP_290260442.1">
    <property type="nucleotide sequence ID" value="NZ_JAUFQG010000004.1"/>
</dbReference>
<gene>
    <name evidence="4" type="ORF">ACFOX3_09385</name>
</gene>
<proteinExistence type="inferred from homology"/>
<protein>
    <submittedName>
        <fullName evidence="4">Hotdog fold thioesterase</fullName>
    </submittedName>
</protein>
<reference evidence="5" key="1">
    <citation type="journal article" date="2019" name="Int. J. Syst. Evol. Microbiol.">
        <title>The Global Catalogue of Microorganisms (GCM) 10K type strain sequencing project: providing services to taxonomists for standard genome sequencing and annotation.</title>
        <authorList>
            <consortium name="The Broad Institute Genomics Platform"/>
            <consortium name="The Broad Institute Genome Sequencing Center for Infectious Disease"/>
            <person name="Wu L."/>
            <person name="Ma J."/>
        </authorList>
    </citation>
    <scope>NUCLEOTIDE SEQUENCE [LARGE SCALE GENOMIC DNA]</scope>
    <source>
        <strain evidence="5">CECT 8570</strain>
    </source>
</reference>
<dbReference type="SUPFAM" id="SSF54637">
    <property type="entry name" value="Thioesterase/thiol ester dehydrase-isomerase"/>
    <property type="match status" value="1"/>
</dbReference>
<comment type="similarity">
    <text evidence="1">Belongs to the thioesterase PaaI family.</text>
</comment>
<keyword evidence="2" id="KW-0378">Hydrolase</keyword>
<dbReference type="InterPro" id="IPR003736">
    <property type="entry name" value="PAAI_dom"/>
</dbReference>
<evidence type="ECO:0000256" key="1">
    <source>
        <dbReference type="ARBA" id="ARBA00008324"/>
    </source>
</evidence>
<keyword evidence="5" id="KW-1185">Reference proteome</keyword>
<dbReference type="Proteomes" id="UP001595840">
    <property type="component" value="Unassembled WGS sequence"/>
</dbReference>
<dbReference type="Pfam" id="PF03061">
    <property type="entry name" value="4HBT"/>
    <property type="match status" value="1"/>
</dbReference>
<dbReference type="PANTHER" id="PTHR43240:SF5">
    <property type="entry name" value="1,4-DIHYDROXY-2-NAPHTHOYL-COA THIOESTERASE 1"/>
    <property type="match status" value="1"/>
</dbReference>
<evidence type="ECO:0000256" key="2">
    <source>
        <dbReference type="ARBA" id="ARBA00022801"/>
    </source>
</evidence>
<evidence type="ECO:0000313" key="4">
    <source>
        <dbReference type="EMBL" id="MFC4362516.1"/>
    </source>
</evidence>
<dbReference type="Gene3D" id="3.10.129.10">
    <property type="entry name" value="Hotdog Thioesterase"/>
    <property type="match status" value="1"/>
</dbReference>
<dbReference type="InterPro" id="IPR006683">
    <property type="entry name" value="Thioestr_dom"/>
</dbReference>
<comment type="caution">
    <text evidence="4">The sequence shown here is derived from an EMBL/GenBank/DDBJ whole genome shotgun (WGS) entry which is preliminary data.</text>
</comment>